<evidence type="ECO:0000313" key="1">
    <source>
        <dbReference type="EMBL" id="CAH0367101.1"/>
    </source>
</evidence>
<reference evidence="1" key="1">
    <citation type="submission" date="2021-11" db="EMBL/GenBank/DDBJ databases">
        <authorList>
            <consortium name="Genoscope - CEA"/>
            <person name="William W."/>
        </authorList>
    </citation>
    <scope>NUCLEOTIDE SEQUENCE</scope>
</reference>
<protein>
    <submittedName>
        <fullName evidence="1">Uncharacterized protein</fullName>
    </submittedName>
</protein>
<dbReference type="OrthoDB" id="206558at2759"/>
<proteinExistence type="predicted"/>
<keyword evidence="2" id="KW-1185">Reference proteome</keyword>
<accession>A0A8J2SBA0</accession>
<dbReference type="AlphaFoldDB" id="A0A8J2SBA0"/>
<name>A0A8J2SBA0_9STRA</name>
<evidence type="ECO:0000313" key="2">
    <source>
        <dbReference type="Proteomes" id="UP000789595"/>
    </source>
</evidence>
<organism evidence="1 2">
    <name type="scientific">Pelagomonas calceolata</name>
    <dbReference type="NCBI Taxonomy" id="35677"/>
    <lineage>
        <taxon>Eukaryota</taxon>
        <taxon>Sar</taxon>
        <taxon>Stramenopiles</taxon>
        <taxon>Ochrophyta</taxon>
        <taxon>Pelagophyceae</taxon>
        <taxon>Pelagomonadales</taxon>
        <taxon>Pelagomonadaceae</taxon>
        <taxon>Pelagomonas</taxon>
    </lineage>
</organism>
<sequence length="221" mass="24804">MPGPRSREVECFARFHEAHIAAVPGDPEVVNQMAGACCTDRVRNSKGPVRLVIFPRSHIEAALFYSNVSRRDVDINFMGRIHTKQQSANRARRWILDFAKRTFTNASLFLDTTVQNPSTYQRLGAYDISVVEGHAAGFKPMGVMGEQQQNPCVMAKCSTDYFHRLARSRFTLAPAGDKPWSQRFFEAIHGGLRPDSPVAATCRAQSRRADARVQVPTRLRV</sequence>
<dbReference type="EMBL" id="CAKKNE010000002">
    <property type="protein sequence ID" value="CAH0367101.1"/>
    <property type="molecule type" value="Genomic_DNA"/>
</dbReference>
<dbReference type="Proteomes" id="UP000789595">
    <property type="component" value="Unassembled WGS sequence"/>
</dbReference>
<gene>
    <name evidence="1" type="ORF">PECAL_2P01060</name>
</gene>
<comment type="caution">
    <text evidence="1">The sequence shown here is derived from an EMBL/GenBank/DDBJ whole genome shotgun (WGS) entry which is preliminary data.</text>
</comment>